<gene>
    <name evidence="1" type="ORF">NM125_14145</name>
</gene>
<dbReference type="EMBL" id="JANDBC010000003">
    <property type="protein sequence ID" value="MCP9292726.1"/>
    <property type="molecule type" value="Genomic_DNA"/>
</dbReference>
<protein>
    <submittedName>
        <fullName evidence="1">Uncharacterized protein</fullName>
    </submittedName>
</protein>
<evidence type="ECO:0000313" key="1">
    <source>
        <dbReference type="EMBL" id="MCP9292726.1"/>
    </source>
</evidence>
<dbReference type="AlphaFoldDB" id="A0A9X2L5H9"/>
<name>A0A9X2L5H9_9BACT</name>
<accession>A0A9X2L5H9</accession>
<proteinExistence type="predicted"/>
<organism evidence="1 2">
    <name type="scientific">Gracilimonas sediminicola</name>
    <dbReference type="NCBI Taxonomy" id="2952158"/>
    <lineage>
        <taxon>Bacteria</taxon>
        <taxon>Pseudomonadati</taxon>
        <taxon>Balneolota</taxon>
        <taxon>Balneolia</taxon>
        <taxon>Balneolales</taxon>
        <taxon>Balneolaceae</taxon>
        <taxon>Gracilimonas</taxon>
    </lineage>
</organism>
<comment type="caution">
    <text evidence="1">The sequence shown here is derived from an EMBL/GenBank/DDBJ whole genome shotgun (WGS) entry which is preliminary data.</text>
</comment>
<evidence type="ECO:0000313" key="2">
    <source>
        <dbReference type="Proteomes" id="UP001139125"/>
    </source>
</evidence>
<sequence>MKKVEINKANYSWENGTIVFYEADNKFQLYDSGKYGISKSNEIGLFKLEKVASYPKQEWVVKKMVSGEWTKTDITGHTYYSNSWFESSKCKTRKDGRGPIYAAAKVLFWEHRYNK</sequence>
<dbReference type="RefSeq" id="WP_255135624.1">
    <property type="nucleotide sequence ID" value="NZ_JANDBC010000003.1"/>
</dbReference>
<dbReference type="Proteomes" id="UP001139125">
    <property type="component" value="Unassembled WGS sequence"/>
</dbReference>
<reference evidence="1" key="1">
    <citation type="submission" date="2022-06" db="EMBL/GenBank/DDBJ databases">
        <title>Gracilimonas sp. CAU 1638 isolated from sea sediment.</title>
        <authorList>
            <person name="Kim W."/>
        </authorList>
    </citation>
    <scope>NUCLEOTIDE SEQUENCE</scope>
    <source>
        <strain evidence="1">CAU 1638</strain>
    </source>
</reference>
<keyword evidence="2" id="KW-1185">Reference proteome</keyword>